<feature type="compositionally biased region" description="Pro residues" evidence="9">
    <location>
        <begin position="175"/>
        <end position="188"/>
    </location>
</feature>
<feature type="region of interest" description="Disordered" evidence="9">
    <location>
        <begin position="148"/>
        <end position="201"/>
    </location>
</feature>
<dbReference type="Gene3D" id="3.30.160.60">
    <property type="entry name" value="Classic Zinc Finger"/>
    <property type="match status" value="2"/>
</dbReference>
<dbReference type="InterPro" id="IPR013087">
    <property type="entry name" value="Znf_C2H2_type"/>
</dbReference>
<dbReference type="InterPro" id="IPR051061">
    <property type="entry name" value="Zinc_finger_trans_reg"/>
</dbReference>
<gene>
    <name evidence="11" type="ORF">CYLTODRAFT_440106</name>
</gene>
<evidence type="ECO:0000256" key="1">
    <source>
        <dbReference type="ARBA" id="ARBA00004123"/>
    </source>
</evidence>
<dbReference type="SUPFAM" id="SSF57667">
    <property type="entry name" value="beta-beta-alpha zinc fingers"/>
    <property type="match status" value="1"/>
</dbReference>
<dbReference type="Pfam" id="PF00096">
    <property type="entry name" value="zf-C2H2"/>
    <property type="match status" value="2"/>
</dbReference>
<organism evidence="11 12">
    <name type="scientific">Cylindrobasidium torrendii FP15055 ss-10</name>
    <dbReference type="NCBI Taxonomy" id="1314674"/>
    <lineage>
        <taxon>Eukaryota</taxon>
        <taxon>Fungi</taxon>
        <taxon>Dikarya</taxon>
        <taxon>Basidiomycota</taxon>
        <taxon>Agaricomycotina</taxon>
        <taxon>Agaricomycetes</taxon>
        <taxon>Agaricomycetidae</taxon>
        <taxon>Agaricales</taxon>
        <taxon>Marasmiineae</taxon>
        <taxon>Physalacriaceae</taxon>
        <taxon>Cylindrobasidium</taxon>
    </lineage>
</organism>
<comment type="subcellular location">
    <subcellularLocation>
        <location evidence="1">Nucleus</location>
    </subcellularLocation>
</comment>
<dbReference type="OrthoDB" id="2758317at2759"/>
<feature type="domain" description="C2H2-type" evidence="10">
    <location>
        <begin position="18"/>
        <end position="45"/>
    </location>
</feature>
<evidence type="ECO:0000256" key="8">
    <source>
        <dbReference type="PROSITE-ProRule" id="PRU00042"/>
    </source>
</evidence>
<dbReference type="GO" id="GO:0008270">
    <property type="term" value="F:zinc ion binding"/>
    <property type="evidence" value="ECO:0007669"/>
    <property type="project" value="UniProtKB-KW"/>
</dbReference>
<evidence type="ECO:0000256" key="2">
    <source>
        <dbReference type="ARBA" id="ARBA00022723"/>
    </source>
</evidence>
<dbReference type="PROSITE" id="PS50157">
    <property type="entry name" value="ZINC_FINGER_C2H2_2"/>
    <property type="match status" value="2"/>
</dbReference>
<keyword evidence="3 8" id="KW-0863">Zinc-finger</keyword>
<dbReference type="SMART" id="SM00355">
    <property type="entry name" value="ZnF_C2H2"/>
    <property type="match status" value="3"/>
</dbReference>
<dbReference type="GO" id="GO:0006357">
    <property type="term" value="P:regulation of transcription by RNA polymerase II"/>
    <property type="evidence" value="ECO:0007669"/>
    <property type="project" value="TreeGrafter"/>
</dbReference>
<dbReference type="PANTHER" id="PTHR46179:SF13">
    <property type="entry name" value="C2H2-TYPE DOMAIN-CONTAINING PROTEIN"/>
    <property type="match status" value="1"/>
</dbReference>
<sequence length="226" mass="25291">MARTKANPSTIPREGKEFLCETCGCYFARPANLRRHQFIHDDSTKQLFPCSHPGCGKSFRQKANLRSHMLSCHEKPNNLRCMHCTYVTSVQSCMNHHLKKHIGLEREYIKVDGSKLKVMCCKTLKDATLKVGPLEACTPFDNDDGSMDRSSASVALFSPSPNTPAGRESPDYRPRPPSSSPPPLPPCPHPEEQRALTPEDLAHEHLMSRFAICGPIDMPKLEPQLD</sequence>
<name>A0A0D7BRY5_9AGAR</name>
<evidence type="ECO:0000256" key="5">
    <source>
        <dbReference type="ARBA" id="ARBA00023015"/>
    </source>
</evidence>
<evidence type="ECO:0000256" key="6">
    <source>
        <dbReference type="ARBA" id="ARBA00023163"/>
    </source>
</evidence>
<dbReference type="EMBL" id="KN880438">
    <property type="protein sequence ID" value="KIY73015.1"/>
    <property type="molecule type" value="Genomic_DNA"/>
</dbReference>
<evidence type="ECO:0000313" key="12">
    <source>
        <dbReference type="Proteomes" id="UP000054007"/>
    </source>
</evidence>
<reference evidence="11 12" key="1">
    <citation type="journal article" date="2015" name="Fungal Genet. Biol.">
        <title>Evolution of novel wood decay mechanisms in Agaricales revealed by the genome sequences of Fistulina hepatica and Cylindrobasidium torrendii.</title>
        <authorList>
            <person name="Floudas D."/>
            <person name="Held B.W."/>
            <person name="Riley R."/>
            <person name="Nagy L.G."/>
            <person name="Koehler G."/>
            <person name="Ransdell A.S."/>
            <person name="Younus H."/>
            <person name="Chow J."/>
            <person name="Chiniquy J."/>
            <person name="Lipzen A."/>
            <person name="Tritt A."/>
            <person name="Sun H."/>
            <person name="Haridas S."/>
            <person name="LaButti K."/>
            <person name="Ohm R.A."/>
            <person name="Kues U."/>
            <person name="Blanchette R.A."/>
            <person name="Grigoriev I.V."/>
            <person name="Minto R.E."/>
            <person name="Hibbett D.S."/>
        </authorList>
    </citation>
    <scope>NUCLEOTIDE SEQUENCE [LARGE SCALE GENOMIC DNA]</scope>
    <source>
        <strain evidence="11 12">FP15055 ss-10</strain>
    </source>
</reference>
<dbReference type="AlphaFoldDB" id="A0A0D7BRY5"/>
<keyword evidence="6" id="KW-0804">Transcription</keyword>
<keyword evidence="4" id="KW-0862">Zinc</keyword>
<keyword evidence="7" id="KW-0539">Nucleus</keyword>
<keyword evidence="5" id="KW-0805">Transcription regulation</keyword>
<evidence type="ECO:0000259" key="10">
    <source>
        <dbReference type="PROSITE" id="PS50157"/>
    </source>
</evidence>
<feature type="domain" description="C2H2-type" evidence="10">
    <location>
        <begin position="48"/>
        <end position="78"/>
    </location>
</feature>
<accession>A0A0D7BRY5</accession>
<evidence type="ECO:0000256" key="7">
    <source>
        <dbReference type="ARBA" id="ARBA00023242"/>
    </source>
</evidence>
<dbReference type="PROSITE" id="PS00028">
    <property type="entry name" value="ZINC_FINGER_C2H2_1"/>
    <property type="match status" value="2"/>
</dbReference>
<keyword evidence="12" id="KW-1185">Reference proteome</keyword>
<evidence type="ECO:0000256" key="3">
    <source>
        <dbReference type="ARBA" id="ARBA00022771"/>
    </source>
</evidence>
<dbReference type="InterPro" id="IPR036236">
    <property type="entry name" value="Znf_C2H2_sf"/>
</dbReference>
<proteinExistence type="predicted"/>
<evidence type="ECO:0000256" key="9">
    <source>
        <dbReference type="SAM" id="MobiDB-lite"/>
    </source>
</evidence>
<evidence type="ECO:0000313" key="11">
    <source>
        <dbReference type="EMBL" id="KIY73015.1"/>
    </source>
</evidence>
<dbReference type="PANTHER" id="PTHR46179">
    <property type="entry name" value="ZINC FINGER PROTEIN"/>
    <property type="match status" value="1"/>
</dbReference>
<dbReference type="Proteomes" id="UP000054007">
    <property type="component" value="Unassembled WGS sequence"/>
</dbReference>
<keyword evidence="2" id="KW-0479">Metal-binding</keyword>
<evidence type="ECO:0000256" key="4">
    <source>
        <dbReference type="ARBA" id="ARBA00022833"/>
    </source>
</evidence>
<dbReference type="GO" id="GO:0005634">
    <property type="term" value="C:nucleus"/>
    <property type="evidence" value="ECO:0007669"/>
    <property type="project" value="UniProtKB-SubCell"/>
</dbReference>
<protein>
    <recommendedName>
        <fullName evidence="10">C2H2-type domain-containing protein</fullName>
    </recommendedName>
</protein>